<feature type="compositionally biased region" description="Low complexity" evidence="1">
    <location>
        <begin position="162"/>
        <end position="173"/>
    </location>
</feature>
<dbReference type="EMBL" id="JASNQZ010000012">
    <property type="protein sequence ID" value="KAL0950205.1"/>
    <property type="molecule type" value="Genomic_DNA"/>
</dbReference>
<sequence>MGHFFRAIALALLPAQAVSSLRVLLDVSAALVSQPATVTRHFAAQSLVLASTDSAQEFAASQAEETAEGFAAPAGIQALTALSTAASDTPTPFTASEASASMKELDASGFVNIPIVAATSPIGATTAEAIQPNPSIFPALSPGGTDRSADSDPSHGFSEFDSSTSSPTASPSANQNENPALTSGTLHISNSTPLSALVTSTSPPLAHPSEPQSQTNSPSLSKIGSIIGSALGIATLSIAVGISVFFCCRRRTARPNEIESLSDAVFPFNAQPTPATLTISQYGASSPKAEDSHKKFSASGSTPSPCVVSRSHLLDDDGVPLWSDPCPIVASECLRGDQPGRSPSRPPSYITVDPTVSITR</sequence>
<feature type="signal peptide" evidence="3">
    <location>
        <begin position="1"/>
        <end position="20"/>
    </location>
</feature>
<feature type="region of interest" description="Disordered" evidence="1">
    <location>
        <begin position="334"/>
        <end position="360"/>
    </location>
</feature>
<evidence type="ECO:0000256" key="3">
    <source>
        <dbReference type="SAM" id="SignalP"/>
    </source>
</evidence>
<keyword evidence="2" id="KW-1133">Transmembrane helix</keyword>
<comment type="caution">
    <text evidence="4">The sequence shown here is derived from an EMBL/GenBank/DDBJ whole genome shotgun (WGS) entry which is preliminary data.</text>
</comment>
<keyword evidence="2" id="KW-0812">Transmembrane</keyword>
<reference evidence="5" key="1">
    <citation type="submission" date="2024-06" db="EMBL/GenBank/DDBJ databases">
        <title>Multi-omics analyses provide insights into the biosynthesis of the anticancer antibiotic pleurotin in Hohenbuehelia grisea.</title>
        <authorList>
            <person name="Weaver J.A."/>
            <person name="Alberti F."/>
        </authorList>
    </citation>
    <scope>NUCLEOTIDE SEQUENCE [LARGE SCALE GENOMIC DNA]</scope>
    <source>
        <strain evidence="5">T-177</strain>
    </source>
</reference>
<evidence type="ECO:0000256" key="1">
    <source>
        <dbReference type="SAM" id="MobiDB-lite"/>
    </source>
</evidence>
<organism evidence="4 5">
    <name type="scientific">Hohenbuehelia grisea</name>
    <dbReference type="NCBI Taxonomy" id="104357"/>
    <lineage>
        <taxon>Eukaryota</taxon>
        <taxon>Fungi</taxon>
        <taxon>Dikarya</taxon>
        <taxon>Basidiomycota</taxon>
        <taxon>Agaricomycotina</taxon>
        <taxon>Agaricomycetes</taxon>
        <taxon>Agaricomycetidae</taxon>
        <taxon>Agaricales</taxon>
        <taxon>Pleurotineae</taxon>
        <taxon>Pleurotaceae</taxon>
        <taxon>Hohenbuehelia</taxon>
    </lineage>
</organism>
<proteinExistence type="predicted"/>
<name>A0ABR3J422_9AGAR</name>
<evidence type="ECO:0000256" key="2">
    <source>
        <dbReference type="SAM" id="Phobius"/>
    </source>
</evidence>
<keyword evidence="2" id="KW-0472">Membrane</keyword>
<protein>
    <submittedName>
        <fullName evidence="4">Uncharacterized protein</fullName>
    </submittedName>
</protein>
<keyword evidence="3" id="KW-0732">Signal</keyword>
<evidence type="ECO:0000313" key="5">
    <source>
        <dbReference type="Proteomes" id="UP001556367"/>
    </source>
</evidence>
<feature type="compositionally biased region" description="Polar residues" evidence="1">
    <location>
        <begin position="174"/>
        <end position="203"/>
    </location>
</feature>
<feature type="chain" id="PRO_5045990057" evidence="3">
    <location>
        <begin position="21"/>
        <end position="360"/>
    </location>
</feature>
<feature type="region of interest" description="Disordered" evidence="1">
    <location>
        <begin position="129"/>
        <end position="220"/>
    </location>
</feature>
<evidence type="ECO:0000313" key="4">
    <source>
        <dbReference type="EMBL" id="KAL0950205.1"/>
    </source>
</evidence>
<gene>
    <name evidence="4" type="ORF">HGRIS_010197</name>
</gene>
<dbReference type="Proteomes" id="UP001556367">
    <property type="component" value="Unassembled WGS sequence"/>
</dbReference>
<feature type="region of interest" description="Disordered" evidence="1">
    <location>
        <begin position="285"/>
        <end position="304"/>
    </location>
</feature>
<accession>A0ABR3J422</accession>
<keyword evidence="5" id="KW-1185">Reference proteome</keyword>
<feature type="transmembrane region" description="Helical" evidence="2">
    <location>
        <begin position="223"/>
        <end position="248"/>
    </location>
</feature>